<dbReference type="EMBL" id="JAYWLU010000009">
    <property type="protein sequence ID" value="MEX3595034.1"/>
    <property type="molecule type" value="Genomic_DNA"/>
</dbReference>
<gene>
    <name evidence="2" type="ORF">VVR66_09945</name>
</gene>
<keyword evidence="1" id="KW-0812">Transmembrane</keyword>
<evidence type="ECO:0000313" key="3">
    <source>
        <dbReference type="Proteomes" id="UP001558481"/>
    </source>
</evidence>
<name>A0ABV3V508_9MICC</name>
<dbReference type="RefSeq" id="WP_368629433.1">
    <property type="nucleotide sequence ID" value="NZ_JAYWLU010000009.1"/>
</dbReference>
<feature type="transmembrane region" description="Helical" evidence="1">
    <location>
        <begin position="126"/>
        <end position="147"/>
    </location>
</feature>
<keyword evidence="3" id="KW-1185">Reference proteome</keyword>
<accession>A0ABV3V508</accession>
<feature type="transmembrane region" description="Helical" evidence="1">
    <location>
        <begin position="238"/>
        <end position="260"/>
    </location>
</feature>
<organism evidence="2 3">
    <name type="scientific">Kocuria carniphila</name>
    <dbReference type="NCBI Taxonomy" id="262208"/>
    <lineage>
        <taxon>Bacteria</taxon>
        <taxon>Bacillati</taxon>
        <taxon>Actinomycetota</taxon>
        <taxon>Actinomycetes</taxon>
        <taxon>Micrococcales</taxon>
        <taxon>Micrococcaceae</taxon>
        <taxon>Kocuria</taxon>
    </lineage>
</organism>
<feature type="transmembrane region" description="Helical" evidence="1">
    <location>
        <begin position="266"/>
        <end position="286"/>
    </location>
</feature>
<keyword evidence="1" id="KW-1133">Transmembrane helix</keyword>
<protein>
    <submittedName>
        <fullName evidence="2">Uncharacterized protein</fullName>
    </submittedName>
</protein>
<reference evidence="2 3" key="1">
    <citation type="journal article" date="2024" name="Fungal Genet. Biol.">
        <title>The porcine skin microbiome exhibits broad fungal antagonism.</title>
        <authorList>
            <person name="De La Cruz K.F."/>
            <person name="Townsend E.C."/>
            <person name="Alex Cheong J.Z."/>
            <person name="Salamzade R."/>
            <person name="Liu A."/>
            <person name="Sandstrom S."/>
            <person name="Davila E."/>
            <person name="Huang L."/>
            <person name="Xu K.H."/>
            <person name="Wu S.Y."/>
            <person name="Meudt J.J."/>
            <person name="Shanmuganayagam D."/>
            <person name="Gibson A.L.F."/>
            <person name="Kalan L.R."/>
        </authorList>
    </citation>
    <scope>NUCLEOTIDE SEQUENCE [LARGE SCALE GENOMIC DNA]</scope>
    <source>
        <strain evidence="2 3">LK2625</strain>
    </source>
</reference>
<feature type="transmembrane region" description="Helical" evidence="1">
    <location>
        <begin position="7"/>
        <end position="29"/>
    </location>
</feature>
<evidence type="ECO:0000313" key="2">
    <source>
        <dbReference type="EMBL" id="MEX3595034.1"/>
    </source>
</evidence>
<keyword evidence="1" id="KW-0472">Membrane</keyword>
<sequence length="309" mass="32243">MRTRAERVALGMVIVAVIPYIALKVLWLAGSTIGLVDAAVLTEMHSTRMVVGNNVTIVLELLAVALALALTSSWGQRVPGWIMLVVGAGASGLLAPIILGLPIGSILQLIVQGNVRTGGMDDMNPWVFATVYGGFGILAIGLAFLACRYAMRRWGDLLDAVPPPPPAWAILVGAVGLLPFGVAMVWWGLAGPGDNGPQAMDAVVQRTTLIMTGLLAVGGFVMPLWSEAAKKAPRLASVVTWAGCTTAVLQAPTQVLLANGGNPTRLLIVIGLLTIPGASVYGLVVLRQYLNFGPNPRQSITGSTLSGRL</sequence>
<dbReference type="Proteomes" id="UP001558481">
    <property type="component" value="Unassembled WGS sequence"/>
</dbReference>
<proteinExistence type="predicted"/>
<feature type="transmembrane region" description="Helical" evidence="1">
    <location>
        <begin position="209"/>
        <end position="226"/>
    </location>
</feature>
<feature type="transmembrane region" description="Helical" evidence="1">
    <location>
        <begin position="168"/>
        <end position="189"/>
    </location>
</feature>
<comment type="caution">
    <text evidence="2">The sequence shown here is derived from an EMBL/GenBank/DDBJ whole genome shotgun (WGS) entry which is preliminary data.</text>
</comment>
<feature type="transmembrane region" description="Helical" evidence="1">
    <location>
        <begin position="49"/>
        <end position="70"/>
    </location>
</feature>
<feature type="transmembrane region" description="Helical" evidence="1">
    <location>
        <begin position="82"/>
        <end position="106"/>
    </location>
</feature>
<evidence type="ECO:0000256" key="1">
    <source>
        <dbReference type="SAM" id="Phobius"/>
    </source>
</evidence>